<keyword evidence="7" id="KW-0915">Sodium</keyword>
<dbReference type="Proteomes" id="UP000817854">
    <property type="component" value="Unassembled WGS sequence"/>
</dbReference>
<evidence type="ECO:0000256" key="8">
    <source>
        <dbReference type="ARBA" id="ARBA00023065"/>
    </source>
</evidence>
<feature type="transmembrane region" description="Helical" evidence="13">
    <location>
        <begin position="6"/>
        <end position="22"/>
    </location>
</feature>
<dbReference type="CDD" id="cd11494">
    <property type="entry name" value="SLC5sbd_NIS-like_u2"/>
    <property type="match status" value="1"/>
</dbReference>
<keyword evidence="4" id="KW-1003">Cell membrane</keyword>
<evidence type="ECO:0000256" key="9">
    <source>
        <dbReference type="ARBA" id="ARBA00023136"/>
    </source>
</evidence>
<evidence type="ECO:0000313" key="15">
    <source>
        <dbReference type="Proteomes" id="UP000817854"/>
    </source>
</evidence>
<feature type="transmembrane region" description="Helical" evidence="13">
    <location>
        <begin position="74"/>
        <end position="96"/>
    </location>
</feature>
<feature type="transmembrane region" description="Helical" evidence="13">
    <location>
        <begin position="117"/>
        <end position="141"/>
    </location>
</feature>
<evidence type="ECO:0000256" key="12">
    <source>
        <dbReference type="SAM" id="Coils"/>
    </source>
</evidence>
<dbReference type="InterPro" id="IPR038377">
    <property type="entry name" value="Na/Glc_symporter_sf"/>
</dbReference>
<evidence type="ECO:0000256" key="3">
    <source>
        <dbReference type="ARBA" id="ARBA00022448"/>
    </source>
</evidence>
<evidence type="ECO:0000256" key="6">
    <source>
        <dbReference type="ARBA" id="ARBA00022989"/>
    </source>
</evidence>
<feature type="transmembrane region" description="Helical" evidence="13">
    <location>
        <begin position="542"/>
        <end position="563"/>
    </location>
</feature>
<gene>
    <name evidence="14" type="ORF">FIA58_002145</name>
</gene>
<dbReference type="Gene3D" id="1.20.1730.10">
    <property type="entry name" value="Sodium/glucose cotransporter"/>
    <property type="match status" value="1"/>
</dbReference>
<evidence type="ECO:0000256" key="7">
    <source>
        <dbReference type="ARBA" id="ARBA00023053"/>
    </source>
</evidence>
<dbReference type="RefSeq" id="WP_140959554.1">
    <property type="nucleotide sequence ID" value="NZ_VEVQ02000001.1"/>
</dbReference>
<proteinExistence type="inferred from homology"/>
<dbReference type="EMBL" id="VEVQ02000001">
    <property type="protein sequence ID" value="NHN24464.1"/>
    <property type="molecule type" value="Genomic_DNA"/>
</dbReference>
<evidence type="ECO:0000256" key="4">
    <source>
        <dbReference type="ARBA" id="ARBA00022475"/>
    </source>
</evidence>
<keyword evidence="12" id="KW-0175">Coiled coil</keyword>
<feature type="transmembrane region" description="Helical" evidence="13">
    <location>
        <begin position="271"/>
        <end position="296"/>
    </location>
</feature>
<protein>
    <submittedName>
        <fullName evidence="14">Sodium:solute symporter</fullName>
    </submittedName>
</protein>
<dbReference type="PANTHER" id="PTHR42985">
    <property type="entry name" value="SODIUM-COUPLED MONOCARBOXYLATE TRANSPORTER"/>
    <property type="match status" value="1"/>
</dbReference>
<dbReference type="PROSITE" id="PS50283">
    <property type="entry name" value="NA_SOLUT_SYMP_3"/>
    <property type="match status" value="1"/>
</dbReference>
<dbReference type="PANTHER" id="PTHR42985:SF47">
    <property type="entry name" value="INTEGRAL MEMBRANE TRANSPORT PROTEIN"/>
    <property type="match status" value="1"/>
</dbReference>
<organism evidence="14 15">
    <name type="scientific">Flavobacterium jejuense</name>
    <dbReference type="NCBI Taxonomy" id="1544455"/>
    <lineage>
        <taxon>Bacteria</taxon>
        <taxon>Pseudomonadati</taxon>
        <taxon>Bacteroidota</taxon>
        <taxon>Flavobacteriia</taxon>
        <taxon>Flavobacteriales</taxon>
        <taxon>Flavobacteriaceae</taxon>
        <taxon>Flavobacterium</taxon>
    </lineage>
</organism>
<dbReference type="InterPro" id="IPR001734">
    <property type="entry name" value="Na/solute_symporter"/>
</dbReference>
<feature type="transmembrane region" description="Helical" evidence="13">
    <location>
        <begin position="231"/>
        <end position="250"/>
    </location>
</feature>
<comment type="subcellular location">
    <subcellularLocation>
        <location evidence="1">Cell membrane</location>
        <topology evidence="1">Multi-pass membrane protein</topology>
    </subcellularLocation>
</comment>
<reference evidence="14" key="2">
    <citation type="submission" date="2020-02" db="EMBL/GenBank/DDBJ databases">
        <title>Flavobacterium profundi sp. nov., isolated from a deep-sea seamount.</title>
        <authorList>
            <person name="Zhang D.-C."/>
        </authorList>
    </citation>
    <scope>NUCLEOTIDE SEQUENCE</scope>
    <source>
        <strain evidence="14">EC11</strain>
    </source>
</reference>
<dbReference type="InterPro" id="IPR051163">
    <property type="entry name" value="Sodium:Solute_Symporter_SSF"/>
</dbReference>
<dbReference type="Pfam" id="PF00474">
    <property type="entry name" value="SSF"/>
    <property type="match status" value="2"/>
</dbReference>
<keyword evidence="5 13" id="KW-0812">Transmembrane</keyword>
<sequence>MENLDWIVLSCTLLFIVIYGALKTKGSANVKDYLLDNNETPWFTVGLSVMATQASAITFLSTPGQAYHDGMGFVQFYFGLPLAMIVIAYTFIPIYHKLKVFTAYEYLEQRFDIRTRTLASVLFLIQRGLGTGITIYAPSIILSALLGWNLTMLNIIIGTLVIVYTVTGGTKAVNVTQKHQMFVILLGMFITFFLILDYLPEELDFGNVLHVAGANGKMNILDFSYNPKTRYTFWSGITGGFFLMLSYFGTDQSQVGRYLSGKSVKESQMGLIMNGVLKVPMQFFILLTGVLVFVFFQFNDAPLHFNPNNVTKVKASTYKVDYEKIENKLQLVNEEKKVVNKIYIEQLQHNDFDNPALRKQMVALSLKEKELREDAKDIIKKVDNGSETNDKDYVFLYFILHYLPKGLLGLLLAVIFSAAMSSSASGLNSLAATTAIDIYKRNVSEKSDKHYVYATQYFTLFWGIVAIGFACISSLFENLIQLVNIIGSIFYGTVLGIFLVGFYIKYIRGNAIFIGACLSQSIIFIIYYFYIHILPEDEKLSYLWLNFIGVVLTLFLSFFIQLLSKNNSNSNLNSKEELV</sequence>
<name>A0ABX0IKX6_9FLAO</name>
<feature type="transmembrane region" description="Helical" evidence="13">
    <location>
        <begin position="511"/>
        <end position="530"/>
    </location>
</feature>
<evidence type="ECO:0000256" key="10">
    <source>
        <dbReference type="ARBA" id="ARBA00023201"/>
    </source>
</evidence>
<evidence type="ECO:0000313" key="14">
    <source>
        <dbReference type="EMBL" id="NHN24464.1"/>
    </source>
</evidence>
<comment type="similarity">
    <text evidence="2 11">Belongs to the sodium:solute symporter (SSF) (TC 2.A.21) family.</text>
</comment>
<feature type="transmembrane region" description="Helical" evidence="13">
    <location>
        <begin position="181"/>
        <end position="199"/>
    </location>
</feature>
<accession>A0ABX0IKX6</accession>
<evidence type="ECO:0000256" key="11">
    <source>
        <dbReference type="RuleBase" id="RU362091"/>
    </source>
</evidence>
<keyword evidence="9 13" id="KW-0472">Membrane</keyword>
<reference evidence="14" key="1">
    <citation type="submission" date="2019-05" db="EMBL/GenBank/DDBJ databases">
        <authorList>
            <person name="Lianzixin W."/>
        </authorList>
    </citation>
    <scope>NUCLEOTIDE SEQUENCE</scope>
    <source>
        <strain evidence="14">EC11</strain>
    </source>
</reference>
<comment type="caution">
    <text evidence="14">The sequence shown here is derived from an EMBL/GenBank/DDBJ whole genome shotgun (WGS) entry which is preliminary data.</text>
</comment>
<feature type="transmembrane region" description="Helical" evidence="13">
    <location>
        <begin position="451"/>
        <end position="476"/>
    </location>
</feature>
<evidence type="ECO:0000256" key="2">
    <source>
        <dbReference type="ARBA" id="ARBA00006434"/>
    </source>
</evidence>
<keyword evidence="6 13" id="KW-1133">Transmembrane helix</keyword>
<keyword evidence="8" id="KW-0406">Ion transport</keyword>
<feature type="transmembrane region" description="Helical" evidence="13">
    <location>
        <begin position="482"/>
        <end position="504"/>
    </location>
</feature>
<evidence type="ECO:0000256" key="1">
    <source>
        <dbReference type="ARBA" id="ARBA00004651"/>
    </source>
</evidence>
<feature type="coiled-coil region" evidence="12">
    <location>
        <begin position="315"/>
        <end position="342"/>
    </location>
</feature>
<keyword evidence="15" id="KW-1185">Reference proteome</keyword>
<keyword evidence="10" id="KW-0739">Sodium transport</keyword>
<feature type="transmembrane region" description="Helical" evidence="13">
    <location>
        <begin position="42"/>
        <end position="62"/>
    </location>
</feature>
<evidence type="ECO:0000256" key="13">
    <source>
        <dbReference type="SAM" id="Phobius"/>
    </source>
</evidence>
<keyword evidence="3" id="KW-0813">Transport</keyword>
<evidence type="ECO:0000256" key="5">
    <source>
        <dbReference type="ARBA" id="ARBA00022692"/>
    </source>
</evidence>
<feature type="transmembrane region" description="Helical" evidence="13">
    <location>
        <begin position="147"/>
        <end position="169"/>
    </location>
</feature>